<protein>
    <submittedName>
        <fullName evidence="1">Uncharacterized protein</fullName>
    </submittedName>
</protein>
<dbReference type="AlphaFoldDB" id="A0A653LB05"/>
<reference evidence="1 2" key="1">
    <citation type="submission" date="2019-10" db="EMBL/GenBank/DDBJ databases">
        <authorList>
            <person name="Karimi E."/>
        </authorList>
    </citation>
    <scope>NUCLEOTIDE SEQUENCE [LARGE SCALE GENOMIC DNA]</scope>
    <source>
        <strain evidence="1">Aeromonas sp. 8C</strain>
    </source>
</reference>
<dbReference type="Proteomes" id="UP000439123">
    <property type="component" value="Unassembled WGS sequence"/>
</dbReference>
<evidence type="ECO:0000313" key="1">
    <source>
        <dbReference type="EMBL" id="VXA88531.1"/>
    </source>
</evidence>
<organism evidence="1 2">
    <name type="scientific">Aeromonas veronii</name>
    <dbReference type="NCBI Taxonomy" id="654"/>
    <lineage>
        <taxon>Bacteria</taxon>
        <taxon>Pseudomonadati</taxon>
        <taxon>Pseudomonadota</taxon>
        <taxon>Gammaproteobacteria</taxon>
        <taxon>Aeromonadales</taxon>
        <taxon>Aeromonadaceae</taxon>
        <taxon>Aeromonas</taxon>
    </lineage>
</organism>
<proteinExistence type="predicted"/>
<sequence>MELQQPGQLLFHHPIITLIDIEVDRGVTLQGNQFGGDFGRQRLVENELILFVMDHGAIGSNEVDVHPQRIAEAANVNVMTAGGDHEFHTLFYQAVQGIPGTGRDLVLLVEQSAIEIGYNYLEHHYLGID</sequence>
<name>A0A653LB05_AERVE</name>
<evidence type="ECO:0000313" key="2">
    <source>
        <dbReference type="Proteomes" id="UP000439123"/>
    </source>
</evidence>
<dbReference type="EMBL" id="CABWLC010000020">
    <property type="protein sequence ID" value="VXA88531.1"/>
    <property type="molecule type" value="Genomic_DNA"/>
</dbReference>
<accession>A0A653LB05</accession>
<gene>
    <name evidence="1" type="ORF">AERO8C_70174</name>
</gene>